<dbReference type="EMBL" id="PDJI01000004">
    <property type="protein sequence ID" value="PFG39305.1"/>
    <property type="molecule type" value="Genomic_DNA"/>
</dbReference>
<accession>A0A2A9EM35</accession>
<organism evidence="2 3">
    <name type="scientific">Georgenia soli</name>
    <dbReference type="NCBI Taxonomy" id="638953"/>
    <lineage>
        <taxon>Bacteria</taxon>
        <taxon>Bacillati</taxon>
        <taxon>Actinomycetota</taxon>
        <taxon>Actinomycetes</taxon>
        <taxon>Micrococcales</taxon>
        <taxon>Bogoriellaceae</taxon>
        <taxon>Georgenia</taxon>
    </lineage>
</organism>
<dbReference type="InterPro" id="IPR029058">
    <property type="entry name" value="AB_hydrolase_fold"/>
</dbReference>
<comment type="caution">
    <text evidence="2">The sequence shown here is derived from an EMBL/GenBank/DDBJ whole genome shotgun (WGS) entry which is preliminary data.</text>
</comment>
<evidence type="ECO:0000313" key="2">
    <source>
        <dbReference type="EMBL" id="PFG39305.1"/>
    </source>
</evidence>
<feature type="domain" description="Serine aminopeptidase S33" evidence="1">
    <location>
        <begin position="60"/>
        <end position="194"/>
    </location>
</feature>
<dbReference type="GO" id="GO:0016787">
    <property type="term" value="F:hydrolase activity"/>
    <property type="evidence" value="ECO:0007669"/>
    <property type="project" value="UniProtKB-KW"/>
</dbReference>
<dbReference type="InterPro" id="IPR022742">
    <property type="entry name" value="Hydrolase_4"/>
</dbReference>
<dbReference type="Proteomes" id="UP000222106">
    <property type="component" value="Unassembled WGS sequence"/>
</dbReference>
<reference evidence="2 3" key="1">
    <citation type="submission" date="2017-10" db="EMBL/GenBank/DDBJ databases">
        <title>Sequencing the genomes of 1000 actinobacteria strains.</title>
        <authorList>
            <person name="Klenk H.-P."/>
        </authorList>
    </citation>
    <scope>NUCLEOTIDE SEQUENCE [LARGE SCALE GENOMIC DNA]</scope>
    <source>
        <strain evidence="2 3">DSM 21838</strain>
    </source>
</reference>
<dbReference type="AlphaFoldDB" id="A0A2A9EM35"/>
<name>A0A2A9EM35_9MICO</name>
<evidence type="ECO:0000313" key="3">
    <source>
        <dbReference type="Proteomes" id="UP000222106"/>
    </source>
</evidence>
<dbReference type="OrthoDB" id="9801217at2"/>
<dbReference type="Pfam" id="PF12146">
    <property type="entry name" value="Hydrolase_4"/>
    <property type="match status" value="1"/>
</dbReference>
<proteinExistence type="predicted"/>
<gene>
    <name evidence="2" type="ORF">ATJ97_1808</name>
</gene>
<evidence type="ECO:0000259" key="1">
    <source>
        <dbReference type="Pfam" id="PF12146"/>
    </source>
</evidence>
<keyword evidence="2" id="KW-0378">Hydrolase</keyword>
<sequence length="337" mass="35971">MTTSGRHAAPAPVVVEDLLGPPWVARTIPLGDISDGGEEPAAPDVATLVHHEDAGSAPRAVLYLPGFVDYFFQAEHAQAWIDAGYDFYGLDMRRSGRSTNGHPRPDDVRDLRVHDEEIGKALAVVQEGGPRPVVLLGHSTGGLQAVLWAADHPGSIDAVVLNSPWLDLNAGWFQRGPLTAVIDRLGGWLPSLPVGSLNQAYGRYLHTGTGGDWDYDLTLKPHEGFPARAGFVRTVRRAHAEVGRGLEVSVPVLLCCSTRSGDNRHPGPADLSTSDVVLDVGQMISRAPMIGEDVTILQVPGGVHDLALSAPTSREYYTRSAIEWADARLAGGDASGR</sequence>
<dbReference type="RefSeq" id="WP_098483434.1">
    <property type="nucleotide sequence ID" value="NZ_PDJI01000004.1"/>
</dbReference>
<dbReference type="Gene3D" id="3.40.50.1820">
    <property type="entry name" value="alpha/beta hydrolase"/>
    <property type="match status" value="1"/>
</dbReference>
<keyword evidence="3" id="KW-1185">Reference proteome</keyword>
<protein>
    <submittedName>
        <fullName evidence="2">Alpha-beta hydrolase superfamily lysophospholipase</fullName>
    </submittedName>
</protein>
<dbReference type="SUPFAM" id="SSF53474">
    <property type="entry name" value="alpha/beta-Hydrolases"/>
    <property type="match status" value="1"/>
</dbReference>